<dbReference type="EMBL" id="JYNL01000009">
    <property type="protein sequence ID" value="KMO82668.1"/>
    <property type="molecule type" value="Genomic_DNA"/>
</dbReference>
<name>A0A0J6WKY5_9MYCO</name>
<sequence>MKTITRQANQLSTGDVIIDPNGIRHEVTAITIHGLSAAWLTFTTDTGLTIDKTQDAARLDTYDVIAEE</sequence>
<evidence type="ECO:0000313" key="1">
    <source>
        <dbReference type="EMBL" id="KMO82668.1"/>
    </source>
</evidence>
<reference evidence="1 2" key="1">
    <citation type="journal article" date="2015" name="Genome Biol. Evol.">
        <title>Characterization of Three Mycobacterium spp. with Potential Use in Bioremediation by Genome Sequencing and Comparative Genomics.</title>
        <authorList>
            <person name="Das S."/>
            <person name="Pettersson B.M."/>
            <person name="Behra P.R."/>
            <person name="Ramesh M."/>
            <person name="Dasgupta S."/>
            <person name="Bhattacharya A."/>
            <person name="Kirsebom L.A."/>
        </authorList>
    </citation>
    <scope>NUCLEOTIDE SEQUENCE [LARGE SCALE GENOMIC DNA]</scope>
    <source>
        <strain evidence="1 2">DSM 43826</strain>
    </source>
</reference>
<comment type="caution">
    <text evidence="1">The sequence shown here is derived from an EMBL/GenBank/DDBJ whole genome shotgun (WGS) entry which is preliminary data.</text>
</comment>
<gene>
    <name evidence="1" type="ORF">MCHLDSM_01291</name>
</gene>
<keyword evidence="2" id="KW-1185">Reference proteome</keyword>
<proteinExistence type="predicted"/>
<evidence type="ECO:0000313" key="2">
    <source>
        <dbReference type="Proteomes" id="UP000036513"/>
    </source>
</evidence>
<dbReference type="Proteomes" id="UP000036513">
    <property type="component" value="Unassembled WGS sequence"/>
</dbReference>
<organism evidence="1 2">
    <name type="scientific">Mycolicibacterium chlorophenolicum</name>
    <dbReference type="NCBI Taxonomy" id="37916"/>
    <lineage>
        <taxon>Bacteria</taxon>
        <taxon>Bacillati</taxon>
        <taxon>Actinomycetota</taxon>
        <taxon>Actinomycetes</taxon>
        <taxon>Mycobacteriales</taxon>
        <taxon>Mycobacteriaceae</taxon>
        <taxon>Mycolicibacterium</taxon>
    </lineage>
</organism>
<protein>
    <submittedName>
        <fullName evidence="1">Uncharacterized protein</fullName>
    </submittedName>
</protein>
<accession>A0A0J6WKY5</accession>
<dbReference type="PATRIC" id="fig|37916.4.peg.1181"/>
<dbReference type="STRING" id="37916.MCHLDSM_01291"/>
<dbReference type="AlphaFoldDB" id="A0A0J6WKY5"/>